<proteinExistence type="predicted"/>
<feature type="transmembrane region" description="Helical" evidence="1">
    <location>
        <begin position="60"/>
        <end position="81"/>
    </location>
</feature>
<reference evidence="2 3" key="1">
    <citation type="journal article" date="2018" name="Syst. Appl. Microbiol.">
        <title>Abditibacterium utsteinense sp. nov., the first cultivated member of candidate phylum FBP, isolated from ice-free Antarctic soil samples.</title>
        <authorList>
            <person name="Tahon G."/>
            <person name="Tytgat B."/>
            <person name="Lebbe L."/>
            <person name="Carlier A."/>
            <person name="Willems A."/>
        </authorList>
    </citation>
    <scope>NUCLEOTIDE SEQUENCE [LARGE SCALE GENOMIC DNA]</scope>
    <source>
        <strain evidence="2 3">LMG 29911</strain>
    </source>
</reference>
<protein>
    <submittedName>
        <fullName evidence="2">Uncharacterized protein</fullName>
    </submittedName>
</protein>
<gene>
    <name evidence="2" type="ORF">B1R32_101167</name>
</gene>
<sequence>MKYIWRGVYSVYFAVPLAYSISLHLLYRRASLLLGYPPEYMVNSPQSFGSDAVFDRLDNLTMILGFACWIVALFGSFPILISLFWPVSFRSRWLRLTVFSAFVLAWGYWATDAKGAWYLD</sequence>
<dbReference type="RefSeq" id="WP_123580222.1">
    <property type="nucleotide sequence ID" value="NZ_NIGF01000001.1"/>
</dbReference>
<accession>A0A2S8SX98</accession>
<keyword evidence="3" id="KW-1185">Reference proteome</keyword>
<feature type="transmembrane region" description="Helical" evidence="1">
    <location>
        <begin position="7"/>
        <end position="27"/>
    </location>
</feature>
<keyword evidence="1" id="KW-1133">Transmembrane helix</keyword>
<keyword evidence="1" id="KW-0812">Transmembrane</keyword>
<evidence type="ECO:0000313" key="3">
    <source>
        <dbReference type="Proteomes" id="UP000237684"/>
    </source>
</evidence>
<dbReference type="InParanoid" id="A0A2S8SX98"/>
<dbReference type="EMBL" id="NIGF01000001">
    <property type="protein sequence ID" value="PQV65425.1"/>
    <property type="molecule type" value="Genomic_DNA"/>
</dbReference>
<feature type="transmembrane region" description="Helical" evidence="1">
    <location>
        <begin position="93"/>
        <end position="111"/>
    </location>
</feature>
<comment type="caution">
    <text evidence="2">The sequence shown here is derived from an EMBL/GenBank/DDBJ whole genome shotgun (WGS) entry which is preliminary data.</text>
</comment>
<dbReference type="Proteomes" id="UP000237684">
    <property type="component" value="Unassembled WGS sequence"/>
</dbReference>
<keyword evidence="1" id="KW-0472">Membrane</keyword>
<evidence type="ECO:0000313" key="2">
    <source>
        <dbReference type="EMBL" id="PQV65425.1"/>
    </source>
</evidence>
<organism evidence="2 3">
    <name type="scientific">Abditibacterium utsteinense</name>
    <dbReference type="NCBI Taxonomy" id="1960156"/>
    <lineage>
        <taxon>Bacteria</taxon>
        <taxon>Pseudomonadati</taxon>
        <taxon>Abditibacteriota</taxon>
        <taxon>Abditibacteriia</taxon>
        <taxon>Abditibacteriales</taxon>
        <taxon>Abditibacteriaceae</taxon>
        <taxon>Abditibacterium</taxon>
    </lineage>
</organism>
<evidence type="ECO:0000256" key="1">
    <source>
        <dbReference type="SAM" id="Phobius"/>
    </source>
</evidence>
<dbReference type="AlphaFoldDB" id="A0A2S8SX98"/>
<name>A0A2S8SX98_9BACT</name>